<proteinExistence type="predicted"/>
<dbReference type="AlphaFoldDB" id="A0A314YGD9"/>
<organism evidence="1 2">
    <name type="scientific">Prunus yedoensis var. nudiflora</name>
    <dbReference type="NCBI Taxonomy" id="2094558"/>
    <lineage>
        <taxon>Eukaryota</taxon>
        <taxon>Viridiplantae</taxon>
        <taxon>Streptophyta</taxon>
        <taxon>Embryophyta</taxon>
        <taxon>Tracheophyta</taxon>
        <taxon>Spermatophyta</taxon>
        <taxon>Magnoliopsida</taxon>
        <taxon>eudicotyledons</taxon>
        <taxon>Gunneridae</taxon>
        <taxon>Pentapetalae</taxon>
        <taxon>rosids</taxon>
        <taxon>fabids</taxon>
        <taxon>Rosales</taxon>
        <taxon>Rosaceae</taxon>
        <taxon>Amygdaloideae</taxon>
        <taxon>Amygdaleae</taxon>
        <taxon>Prunus</taxon>
    </lineage>
</organism>
<gene>
    <name evidence="1" type="ORF">Pyn_17222</name>
</gene>
<accession>A0A314YGD9</accession>
<comment type="caution">
    <text evidence="1">The sequence shown here is derived from an EMBL/GenBank/DDBJ whole genome shotgun (WGS) entry which is preliminary data.</text>
</comment>
<protein>
    <submittedName>
        <fullName evidence="1">Cyclic dof factor 3-like</fullName>
    </submittedName>
</protein>
<dbReference type="STRING" id="2094558.A0A314YGD9"/>
<evidence type="ECO:0000313" key="2">
    <source>
        <dbReference type="Proteomes" id="UP000250321"/>
    </source>
</evidence>
<dbReference type="EMBL" id="PJQY01001269">
    <property type="protein sequence ID" value="PQQ04099.1"/>
    <property type="molecule type" value="Genomic_DNA"/>
</dbReference>
<sequence length="116" mass="13143">MSVHNSNEVCWVADMPKAAMGEYREMEDPSVKVSCKQDQIFELDKCRENNHHGQILENEGEVDCNPEEDCIASDTDDGKEKAFRKPGKCIPTKALLQELPKILDSRGNNKKSSFRD</sequence>
<keyword evidence="2" id="KW-1185">Reference proteome</keyword>
<reference evidence="1 2" key="1">
    <citation type="submission" date="2018-02" db="EMBL/GenBank/DDBJ databases">
        <title>Draft genome of wild Prunus yedoensis var. nudiflora.</title>
        <authorList>
            <person name="Baek S."/>
            <person name="Kim J.-H."/>
            <person name="Choi K."/>
            <person name="Kim G.-B."/>
            <person name="Cho A."/>
            <person name="Jang H."/>
            <person name="Shin C.-H."/>
            <person name="Yu H.-J."/>
            <person name="Mun J.-H."/>
        </authorList>
    </citation>
    <scope>NUCLEOTIDE SEQUENCE [LARGE SCALE GENOMIC DNA]</scope>
    <source>
        <strain evidence="2">cv. Jeju island</strain>
        <tissue evidence="1">Leaf</tissue>
    </source>
</reference>
<evidence type="ECO:0000313" key="1">
    <source>
        <dbReference type="EMBL" id="PQQ04099.1"/>
    </source>
</evidence>
<dbReference type="Proteomes" id="UP000250321">
    <property type="component" value="Unassembled WGS sequence"/>
</dbReference>
<name>A0A314YGD9_PRUYE</name>